<dbReference type="PROSITE" id="PS51257">
    <property type="entry name" value="PROKAR_LIPOPROTEIN"/>
    <property type="match status" value="1"/>
</dbReference>
<protein>
    <recommendedName>
        <fullName evidence="2">Lipoprotein</fullName>
    </recommendedName>
</protein>
<dbReference type="AlphaFoldDB" id="A0AAU7QE11"/>
<accession>A0AAU7QE11</accession>
<dbReference type="EMBL" id="CP157947">
    <property type="protein sequence ID" value="XBS71162.1"/>
    <property type="molecule type" value="Genomic_DNA"/>
</dbReference>
<evidence type="ECO:0000313" key="1">
    <source>
        <dbReference type="EMBL" id="XBS71162.1"/>
    </source>
</evidence>
<proteinExistence type="predicted"/>
<sequence>MKKITLAVVVLSLVGCSSMSELRSQPPVKSFTSNHPINALSECILFGWQENSVRYGDVYIQPSKNGKTVYSQANIEMADIISNGNGSTVNFYHQSGLFKYRIDSRILAIEKCVK</sequence>
<name>A0AAU7QE11_9GAMM</name>
<evidence type="ECO:0008006" key="2">
    <source>
        <dbReference type="Google" id="ProtNLM"/>
    </source>
</evidence>
<reference evidence="1" key="1">
    <citation type="submission" date="2024-06" db="EMBL/GenBank/DDBJ databases">
        <authorList>
            <person name="Coelho C."/>
            <person name="Bento M."/>
            <person name="Garcia E."/>
            <person name="Camelo A."/>
            <person name="Brandao I."/>
            <person name="Espirito Santo C."/>
            <person name="Trovao J."/>
            <person name="Verissimo A."/>
            <person name="Costa J."/>
            <person name="Tiago I."/>
        </authorList>
    </citation>
    <scope>NUCLEOTIDE SEQUENCE</scope>
    <source>
        <strain evidence="1">KWT182</strain>
    </source>
</reference>
<organism evidence="1">
    <name type="scientific">Acerihabitans sp. KWT182</name>
    <dbReference type="NCBI Taxonomy" id="3157919"/>
    <lineage>
        <taxon>Bacteria</taxon>
        <taxon>Pseudomonadati</taxon>
        <taxon>Pseudomonadota</taxon>
        <taxon>Gammaproteobacteria</taxon>
        <taxon>Enterobacterales</taxon>
        <taxon>Pectobacteriaceae</taxon>
        <taxon>Acerihabitans</taxon>
    </lineage>
</organism>
<gene>
    <name evidence="1" type="ORF">ABK905_09445</name>
</gene>